<name>A0A4S2N6F5_9PEZI</name>
<keyword evidence="1" id="KW-0444">Lipid biosynthesis</keyword>
<evidence type="ECO:0000256" key="3">
    <source>
        <dbReference type="ARBA" id="ARBA00022955"/>
    </source>
</evidence>
<evidence type="ECO:0000256" key="4">
    <source>
        <dbReference type="ARBA" id="ARBA00023002"/>
    </source>
</evidence>
<dbReference type="SUPFAM" id="SSF51735">
    <property type="entry name" value="NAD(P)-binding Rossmann-fold domains"/>
    <property type="match status" value="1"/>
</dbReference>
<sequence>MTIKQQRDAELLPFHALITGANGGLGLALCARLAQDHLNLHPKQPIHLHFTTRSPSKAASVTEYLTSAFARHPRKSFLHLHSHTLDTSSPRSCLQLARSLPPINVAILNAGIGGFVGMDWPAAIWACLTDLVRAVTYGEFKLQAIGRVTKAKPHLGEVFATNVFGHYLICQDAPAIHRAVWISSLEAGAAHFDPSDLQGLKTEHAYESSKRLTDVMVLTGEEHGKGRMKEHGQQWVLAHPGIVATGIVDLHWILQWCMLIAFYIARWCGSGWHPIDAWKGAIAPVMLSVMGDGDVKEMKKRGVRKVGSGTDRWGNEGVTETDVQGGWENMGKDVWEQMERLREDVVEGVESGRYE</sequence>
<evidence type="ECO:0008006" key="9">
    <source>
        <dbReference type="Google" id="ProtNLM"/>
    </source>
</evidence>
<protein>
    <recommendedName>
        <fullName evidence="9">NAD(P)-binding protein</fullName>
    </recommendedName>
</protein>
<dbReference type="FunCoup" id="A0A4S2N6F5">
    <property type="interactions" value="131"/>
</dbReference>
<dbReference type="PANTHER" id="PTHR43647:SF1">
    <property type="entry name" value="3-KETO-STEROID REDUCTASE ERG27"/>
    <property type="match status" value="1"/>
</dbReference>
<keyword evidence="5" id="KW-0443">Lipid metabolism</keyword>
<evidence type="ECO:0000256" key="1">
    <source>
        <dbReference type="ARBA" id="ARBA00022516"/>
    </source>
</evidence>
<dbReference type="InParanoid" id="A0A4S2N6F5"/>
<evidence type="ECO:0000313" key="8">
    <source>
        <dbReference type="Proteomes" id="UP000298138"/>
    </source>
</evidence>
<dbReference type="AlphaFoldDB" id="A0A4S2N6F5"/>
<dbReference type="GO" id="GO:0000253">
    <property type="term" value="F:3-beta-hydroxysteroid 3-dehydrogenase (NADP+) activity"/>
    <property type="evidence" value="ECO:0007669"/>
    <property type="project" value="TreeGrafter"/>
</dbReference>
<dbReference type="STRING" id="341454.A0A4S2N6F5"/>
<keyword evidence="3" id="KW-0752">Steroid biosynthesis</keyword>
<dbReference type="Proteomes" id="UP000298138">
    <property type="component" value="Unassembled WGS sequence"/>
</dbReference>
<accession>A0A4S2N6F5</accession>
<evidence type="ECO:0000256" key="6">
    <source>
        <dbReference type="ARBA" id="ARBA00023593"/>
    </source>
</evidence>
<evidence type="ECO:0000256" key="2">
    <source>
        <dbReference type="ARBA" id="ARBA00022857"/>
    </source>
</evidence>
<keyword evidence="8" id="KW-1185">Reference proteome</keyword>
<organism evidence="7 8">
    <name type="scientific">Ascodesmis nigricans</name>
    <dbReference type="NCBI Taxonomy" id="341454"/>
    <lineage>
        <taxon>Eukaryota</taxon>
        <taxon>Fungi</taxon>
        <taxon>Dikarya</taxon>
        <taxon>Ascomycota</taxon>
        <taxon>Pezizomycotina</taxon>
        <taxon>Pezizomycetes</taxon>
        <taxon>Pezizales</taxon>
        <taxon>Ascodesmidaceae</taxon>
        <taxon>Ascodesmis</taxon>
    </lineage>
</organism>
<dbReference type="EMBL" id="ML220112">
    <property type="protein sequence ID" value="TGZ84827.1"/>
    <property type="molecule type" value="Genomic_DNA"/>
</dbReference>
<reference evidence="7 8" key="1">
    <citation type="submission" date="2019-04" db="EMBL/GenBank/DDBJ databases">
        <title>Comparative genomics and transcriptomics to analyze fruiting body development in filamentous ascomycetes.</title>
        <authorList>
            <consortium name="DOE Joint Genome Institute"/>
            <person name="Lutkenhaus R."/>
            <person name="Traeger S."/>
            <person name="Breuer J."/>
            <person name="Kuo A."/>
            <person name="Lipzen A."/>
            <person name="Pangilinan J."/>
            <person name="Dilworth D."/>
            <person name="Sandor L."/>
            <person name="Poggeler S."/>
            <person name="Barry K."/>
            <person name="Grigoriev I.V."/>
            <person name="Nowrousian M."/>
        </authorList>
    </citation>
    <scope>NUCLEOTIDE SEQUENCE [LARGE SCALE GENOMIC DNA]</scope>
    <source>
        <strain evidence="7 8">CBS 389.68</strain>
    </source>
</reference>
<dbReference type="GO" id="GO:0006696">
    <property type="term" value="P:ergosterol biosynthetic process"/>
    <property type="evidence" value="ECO:0007669"/>
    <property type="project" value="TreeGrafter"/>
</dbReference>
<keyword evidence="2" id="KW-0521">NADP</keyword>
<proteinExistence type="inferred from homology"/>
<dbReference type="GO" id="GO:0005811">
    <property type="term" value="C:lipid droplet"/>
    <property type="evidence" value="ECO:0007669"/>
    <property type="project" value="TreeGrafter"/>
</dbReference>
<dbReference type="OrthoDB" id="9989144at2759"/>
<dbReference type="GO" id="GO:0005741">
    <property type="term" value="C:mitochondrial outer membrane"/>
    <property type="evidence" value="ECO:0007669"/>
    <property type="project" value="TreeGrafter"/>
</dbReference>
<dbReference type="GO" id="GO:0005789">
    <property type="term" value="C:endoplasmic reticulum membrane"/>
    <property type="evidence" value="ECO:0007669"/>
    <property type="project" value="TreeGrafter"/>
</dbReference>
<dbReference type="PANTHER" id="PTHR43647">
    <property type="entry name" value="DEHYDROGENASE"/>
    <property type="match status" value="1"/>
</dbReference>
<dbReference type="InterPro" id="IPR051593">
    <property type="entry name" value="Ergosterol_Biosynth_ERG27"/>
</dbReference>
<keyword evidence="4" id="KW-0560">Oxidoreductase</keyword>
<comment type="similarity">
    <text evidence="6">Belongs to the short-chain dehydrogenases/reductases (SDR) family. ERG27 subfamily.</text>
</comment>
<dbReference type="InterPro" id="IPR036291">
    <property type="entry name" value="NAD(P)-bd_dom_sf"/>
</dbReference>
<dbReference type="Gene3D" id="3.40.50.720">
    <property type="entry name" value="NAD(P)-binding Rossmann-like Domain"/>
    <property type="match status" value="1"/>
</dbReference>
<evidence type="ECO:0000313" key="7">
    <source>
        <dbReference type="EMBL" id="TGZ84827.1"/>
    </source>
</evidence>
<gene>
    <name evidence="7" type="ORF">EX30DRAFT_313599</name>
</gene>
<evidence type="ECO:0000256" key="5">
    <source>
        <dbReference type="ARBA" id="ARBA00023098"/>
    </source>
</evidence>